<gene>
    <name evidence="2" type="ORF">IAC10_06465</name>
</gene>
<dbReference type="EMBL" id="DVIU01000128">
    <property type="protein sequence ID" value="HIS36258.1"/>
    <property type="molecule type" value="Genomic_DNA"/>
</dbReference>
<dbReference type="AlphaFoldDB" id="A0A9D1JMT6"/>
<dbReference type="SMART" id="SM00327">
    <property type="entry name" value="VWA"/>
    <property type="match status" value="1"/>
</dbReference>
<dbReference type="CDD" id="cd00198">
    <property type="entry name" value="vWFA"/>
    <property type="match status" value="1"/>
</dbReference>
<proteinExistence type="predicted"/>
<dbReference type="InterPro" id="IPR036465">
    <property type="entry name" value="vWFA_dom_sf"/>
</dbReference>
<dbReference type="InterPro" id="IPR002035">
    <property type="entry name" value="VWF_A"/>
</dbReference>
<dbReference type="SUPFAM" id="SSF53300">
    <property type="entry name" value="vWA-like"/>
    <property type="match status" value="1"/>
</dbReference>
<dbReference type="PROSITE" id="PS50234">
    <property type="entry name" value="VWFA"/>
    <property type="match status" value="1"/>
</dbReference>
<name>A0A9D1JMT6_9BACT</name>
<evidence type="ECO:0000313" key="2">
    <source>
        <dbReference type="EMBL" id="HIS36258.1"/>
    </source>
</evidence>
<reference evidence="2" key="1">
    <citation type="submission" date="2020-10" db="EMBL/GenBank/DDBJ databases">
        <authorList>
            <person name="Gilroy R."/>
        </authorList>
    </citation>
    <scope>NUCLEOTIDE SEQUENCE</scope>
    <source>
        <strain evidence="2">6276</strain>
    </source>
</reference>
<reference evidence="2" key="2">
    <citation type="journal article" date="2021" name="PeerJ">
        <title>Extensive microbial diversity within the chicken gut microbiome revealed by metagenomics and culture.</title>
        <authorList>
            <person name="Gilroy R."/>
            <person name="Ravi A."/>
            <person name="Getino M."/>
            <person name="Pursley I."/>
            <person name="Horton D.L."/>
            <person name="Alikhan N.F."/>
            <person name="Baker D."/>
            <person name="Gharbi K."/>
            <person name="Hall N."/>
            <person name="Watson M."/>
            <person name="Adriaenssens E.M."/>
            <person name="Foster-Nyarko E."/>
            <person name="Jarju S."/>
            <person name="Secka A."/>
            <person name="Antonio M."/>
            <person name="Oren A."/>
            <person name="Chaudhuri R.R."/>
            <person name="La Ragione R."/>
            <person name="Hildebrand F."/>
            <person name="Pallen M.J."/>
        </authorList>
    </citation>
    <scope>NUCLEOTIDE SEQUENCE</scope>
    <source>
        <strain evidence="2">6276</strain>
    </source>
</reference>
<sequence>MSNFWHNNSISRGVTKGAPVAKEDSRNPLYLLYCIDCSGSMSEETMIYSEDGTAKYIPKIVQANEGFRLAGESINRFAKENVRFLPKWQVIPFSTYSNPLFPSFETVHDHSLTESQFTANGSTNIEALFNTVVSFLTKKHLGNYNRAVNIFLLSDGIPTDIDGWALSEDKYKRIVDKFKEYLEKNDLDRSVELYFITVGEAAEPFGKYFASEEHCFRVEESQSIADVIDWVTRESLADVTSAPTNPIDFSDY</sequence>
<feature type="domain" description="VWFA" evidence="1">
    <location>
        <begin position="30"/>
        <end position="231"/>
    </location>
</feature>
<organism evidence="2 3">
    <name type="scientific">Candidatus Scatousia excrementigallinarum</name>
    <dbReference type="NCBI Taxonomy" id="2840935"/>
    <lineage>
        <taxon>Bacteria</taxon>
        <taxon>Candidatus Scatousia</taxon>
    </lineage>
</organism>
<comment type="caution">
    <text evidence="2">The sequence shown here is derived from an EMBL/GenBank/DDBJ whole genome shotgun (WGS) entry which is preliminary data.</text>
</comment>
<feature type="non-terminal residue" evidence="2">
    <location>
        <position position="252"/>
    </location>
</feature>
<dbReference type="Gene3D" id="3.40.50.410">
    <property type="entry name" value="von Willebrand factor, type A domain"/>
    <property type="match status" value="1"/>
</dbReference>
<protein>
    <submittedName>
        <fullName evidence="2">VWA domain-containing protein</fullName>
    </submittedName>
</protein>
<dbReference type="Proteomes" id="UP000823928">
    <property type="component" value="Unassembled WGS sequence"/>
</dbReference>
<evidence type="ECO:0000259" key="1">
    <source>
        <dbReference type="PROSITE" id="PS50234"/>
    </source>
</evidence>
<accession>A0A9D1JMT6</accession>
<evidence type="ECO:0000313" key="3">
    <source>
        <dbReference type="Proteomes" id="UP000823928"/>
    </source>
</evidence>